<proteinExistence type="predicted"/>
<gene>
    <name evidence="1" type="ORF">AAF712_012464</name>
</gene>
<dbReference type="Proteomes" id="UP001437256">
    <property type="component" value="Unassembled WGS sequence"/>
</dbReference>
<evidence type="ECO:0000313" key="2">
    <source>
        <dbReference type="Proteomes" id="UP001437256"/>
    </source>
</evidence>
<name>A0ABR2ZHF0_9AGAR</name>
<organism evidence="1 2">
    <name type="scientific">Marasmius tenuissimus</name>
    <dbReference type="NCBI Taxonomy" id="585030"/>
    <lineage>
        <taxon>Eukaryota</taxon>
        <taxon>Fungi</taxon>
        <taxon>Dikarya</taxon>
        <taxon>Basidiomycota</taxon>
        <taxon>Agaricomycotina</taxon>
        <taxon>Agaricomycetes</taxon>
        <taxon>Agaricomycetidae</taxon>
        <taxon>Agaricales</taxon>
        <taxon>Marasmiineae</taxon>
        <taxon>Marasmiaceae</taxon>
        <taxon>Marasmius</taxon>
    </lineage>
</organism>
<sequence>MDDSGDDSRIPIGEESVLYLSQAMSKFPTPASAIEQLRTIGHPPNSTITNSPNLRIRKACQAVASLIAHSQTDPSTRITLIVPQWKQVISRWVIFFIRHMLLVPEPSPAPPSWLSTVNLFGTCFPILFELSPDSLRTMREAAPSLQYLVGQVFLLKLDKNDHGWVTWAKTLRDLALCDEDGPPLPKFTPGPDLPRLYRKDDSLGAMLISHIRSRIFKKRRIGRAQLDETSIVIEILIQPLQCFEGVNPVGDGKNLVDFLTCIVRILKVFLIPKRKPLPYQPKELQVTHSLILEALMALEIYLFRPALVKHVIERGLVKTLFFAERQYFDLEKEPEYRAMGMRGLGEAISRVFNRMALFFYYLPVLRSFARYSRGLPSPEEADGLFRSRSEPTLGKGWSHLLTKGFVMKAMRDKFKKVHGICSCEACPLKSYRNKRDVSSLVYVDWGHGHRIECSGFLDLAKNGFDIPIMRIDLSFARLIVQTFHGLRNDHYNHLTESYRASIPSGSQISRSEQAIRDGFRNPILFLDFTKPFDEIIPAQTMNNETFTSWRRSMSIVWDDADQQHLEEILKAWDDSDVTRQLVFAWFARDRIQYVPLHIVVDYPLRRSNAIYL</sequence>
<evidence type="ECO:0000313" key="1">
    <source>
        <dbReference type="EMBL" id="KAL0060733.1"/>
    </source>
</evidence>
<protein>
    <submittedName>
        <fullName evidence="1">Uncharacterized protein</fullName>
    </submittedName>
</protein>
<keyword evidence="2" id="KW-1185">Reference proteome</keyword>
<dbReference type="EMBL" id="JBBXMP010000163">
    <property type="protein sequence ID" value="KAL0060733.1"/>
    <property type="molecule type" value="Genomic_DNA"/>
</dbReference>
<accession>A0ABR2ZHF0</accession>
<comment type="caution">
    <text evidence="1">The sequence shown here is derived from an EMBL/GenBank/DDBJ whole genome shotgun (WGS) entry which is preliminary data.</text>
</comment>
<reference evidence="1 2" key="1">
    <citation type="submission" date="2024-05" db="EMBL/GenBank/DDBJ databases">
        <title>A draft genome resource for the thread blight pathogen Marasmius tenuissimus strain MS-2.</title>
        <authorList>
            <person name="Yulfo-Soto G.E."/>
            <person name="Baruah I.K."/>
            <person name="Amoako-Attah I."/>
            <person name="Bukari Y."/>
            <person name="Meinhardt L.W."/>
            <person name="Bailey B.A."/>
            <person name="Cohen S.P."/>
        </authorList>
    </citation>
    <scope>NUCLEOTIDE SEQUENCE [LARGE SCALE GENOMIC DNA]</scope>
    <source>
        <strain evidence="1 2">MS-2</strain>
    </source>
</reference>